<evidence type="ECO:0000256" key="2">
    <source>
        <dbReference type="ARBA" id="ARBA00022801"/>
    </source>
</evidence>
<dbReference type="PANTHER" id="PTHR46124:SF2">
    <property type="entry name" value="D-AMINOACYL-TRNA DEACYLASE"/>
    <property type="match status" value="1"/>
</dbReference>
<organism evidence="4 5">
    <name type="scientific">Kocuria tytonicola</name>
    <dbReference type="NCBI Taxonomy" id="2055946"/>
    <lineage>
        <taxon>Bacteria</taxon>
        <taxon>Bacillati</taxon>
        <taxon>Actinomycetota</taxon>
        <taxon>Actinomycetes</taxon>
        <taxon>Micrococcales</taxon>
        <taxon>Micrococcaceae</taxon>
        <taxon>Kocuria</taxon>
    </lineage>
</organism>
<dbReference type="InterPro" id="IPR001130">
    <property type="entry name" value="TatD-like"/>
</dbReference>
<dbReference type="FunFam" id="3.20.20.140:FF:000005">
    <property type="entry name" value="TatD family hydrolase"/>
    <property type="match status" value="1"/>
</dbReference>
<dbReference type="Gene3D" id="3.20.20.140">
    <property type="entry name" value="Metal-dependent hydrolases"/>
    <property type="match status" value="1"/>
</dbReference>
<evidence type="ECO:0000313" key="5">
    <source>
        <dbReference type="Proteomes" id="UP000277871"/>
    </source>
</evidence>
<proteinExistence type="predicted"/>
<feature type="compositionally biased region" description="Polar residues" evidence="3">
    <location>
        <begin position="1"/>
        <end position="12"/>
    </location>
</feature>
<dbReference type="SUPFAM" id="SSF51556">
    <property type="entry name" value="Metallo-dependent hydrolases"/>
    <property type="match status" value="1"/>
</dbReference>
<dbReference type="CDD" id="cd01310">
    <property type="entry name" value="TatD_DNAse"/>
    <property type="match status" value="1"/>
</dbReference>
<dbReference type="AlphaFoldDB" id="A0A3L9L018"/>
<evidence type="ECO:0000313" key="4">
    <source>
        <dbReference type="EMBL" id="RLY92263.1"/>
    </source>
</evidence>
<name>A0A3L9L018_9MICC</name>
<keyword evidence="2" id="KW-0378">Hydrolase</keyword>
<gene>
    <name evidence="4" type="ORF">EAE32_08915</name>
</gene>
<sequence length="333" mass="36150">MIETALTESLWSRGQRPEPVAGETPAAYRPECYALAGDTPNGEGTERRADTDVHGQKRNLVFPALPEPLPHPVVDNHTHLDMQDGRVRVSVVDALATARDASVAGLVQAGCDVESSRFAVAAAQAVPGVLAAVALHPNEAPQLARAGELEDALRSIDALAAEDRVRAVGETGMDRVHTPEEGLAAQEESFRAHIRMAREHGLALQIHDREAHEDVLRILRDEGAPERTVFHCFSGDPELAAVCNENGWYMSFAGTVTFKNAKALQAALRVADPALVLCETDAPFLTPHPFRGRPNAPYMVNCTVRGMAGILETDLETLCRRIWDNSRAVYGEF</sequence>
<dbReference type="GO" id="GO:0046872">
    <property type="term" value="F:metal ion binding"/>
    <property type="evidence" value="ECO:0007669"/>
    <property type="project" value="UniProtKB-KW"/>
</dbReference>
<accession>A0A3L9L018</accession>
<dbReference type="InterPro" id="IPR015991">
    <property type="entry name" value="TatD/YcfH-like"/>
</dbReference>
<dbReference type="InterPro" id="IPR032466">
    <property type="entry name" value="Metal_Hydrolase"/>
</dbReference>
<dbReference type="GO" id="GO:0005829">
    <property type="term" value="C:cytosol"/>
    <property type="evidence" value="ECO:0007669"/>
    <property type="project" value="TreeGrafter"/>
</dbReference>
<comment type="caution">
    <text evidence="4">The sequence shown here is derived from an EMBL/GenBank/DDBJ whole genome shotgun (WGS) entry which is preliminary data.</text>
</comment>
<evidence type="ECO:0000256" key="3">
    <source>
        <dbReference type="SAM" id="MobiDB-lite"/>
    </source>
</evidence>
<keyword evidence="1" id="KW-0479">Metal-binding</keyword>
<dbReference type="EMBL" id="RDEX01000002">
    <property type="protein sequence ID" value="RLY92263.1"/>
    <property type="molecule type" value="Genomic_DNA"/>
</dbReference>
<dbReference type="GO" id="GO:0004536">
    <property type="term" value="F:DNA nuclease activity"/>
    <property type="evidence" value="ECO:0007669"/>
    <property type="project" value="InterPro"/>
</dbReference>
<dbReference type="Pfam" id="PF01026">
    <property type="entry name" value="TatD_DNase"/>
    <property type="match status" value="1"/>
</dbReference>
<reference evidence="4 5" key="1">
    <citation type="submission" date="2018-10" db="EMBL/GenBank/DDBJ databases">
        <title>Kocuria tytonicola, new bacteria from the preen glands of American barn owls (Tyto furcata).</title>
        <authorList>
            <person name="Braun M.S."/>
            <person name="Wang E."/>
            <person name="Zimmermann S."/>
            <person name="Boutin S."/>
            <person name="Wagner H."/>
            <person name="Wink M."/>
        </authorList>
    </citation>
    <scope>NUCLEOTIDE SEQUENCE [LARGE SCALE GENOMIC DNA]</scope>
    <source>
        <strain evidence="4 5">473</strain>
    </source>
</reference>
<dbReference type="NCBIfam" id="TIGR00010">
    <property type="entry name" value="YchF/TatD family DNA exonuclease"/>
    <property type="match status" value="1"/>
</dbReference>
<dbReference type="RefSeq" id="WP_121864922.1">
    <property type="nucleotide sequence ID" value="NZ_RDEX01000002.1"/>
</dbReference>
<protein>
    <submittedName>
        <fullName evidence="4">TatD family deoxyribonuclease</fullName>
    </submittedName>
</protein>
<dbReference type="Proteomes" id="UP000277871">
    <property type="component" value="Unassembled WGS sequence"/>
</dbReference>
<evidence type="ECO:0000256" key="1">
    <source>
        <dbReference type="ARBA" id="ARBA00022723"/>
    </source>
</evidence>
<keyword evidence="5" id="KW-1185">Reference proteome</keyword>
<feature type="region of interest" description="Disordered" evidence="3">
    <location>
        <begin position="1"/>
        <end position="26"/>
    </location>
</feature>
<dbReference type="GO" id="GO:0016788">
    <property type="term" value="F:hydrolase activity, acting on ester bonds"/>
    <property type="evidence" value="ECO:0007669"/>
    <property type="project" value="InterPro"/>
</dbReference>
<dbReference type="PANTHER" id="PTHR46124">
    <property type="entry name" value="D-AMINOACYL-TRNA DEACYLASE"/>
    <property type="match status" value="1"/>
</dbReference>